<dbReference type="GO" id="GO:0051539">
    <property type="term" value="F:4 iron, 4 sulfur cluster binding"/>
    <property type="evidence" value="ECO:0007669"/>
    <property type="project" value="UniProtKB-KW"/>
</dbReference>
<keyword evidence="2" id="KW-0004">4Fe-4S</keyword>
<name>A0A1H9ITY3_9SPIR</name>
<dbReference type="Proteomes" id="UP000182360">
    <property type="component" value="Unassembled WGS sequence"/>
</dbReference>
<feature type="domain" description="4Fe-4S ferredoxin-type" evidence="7">
    <location>
        <begin position="193"/>
        <end position="223"/>
    </location>
</feature>
<dbReference type="PROSITE" id="PS00198">
    <property type="entry name" value="4FE4S_FER_1"/>
    <property type="match status" value="2"/>
</dbReference>
<dbReference type="Gene3D" id="3.40.950.10">
    <property type="entry name" value="Fe-only Hydrogenase (Larger Subunit), Chain L, domain 3"/>
    <property type="match status" value="1"/>
</dbReference>
<dbReference type="STRING" id="163.SAMN04487775_102232"/>
<gene>
    <name evidence="8" type="ORF">SAMN04487977_110107</name>
</gene>
<dbReference type="Gene3D" id="3.40.50.1780">
    <property type="match status" value="1"/>
</dbReference>
<evidence type="ECO:0000256" key="2">
    <source>
        <dbReference type="ARBA" id="ARBA00022485"/>
    </source>
</evidence>
<dbReference type="GO" id="GO:0046872">
    <property type="term" value="F:metal ion binding"/>
    <property type="evidence" value="ECO:0007669"/>
    <property type="project" value="UniProtKB-KW"/>
</dbReference>
<dbReference type="EMBL" id="FOFU01000010">
    <property type="protein sequence ID" value="SEQ78050.1"/>
    <property type="molecule type" value="Genomic_DNA"/>
</dbReference>
<keyword evidence="6" id="KW-0411">Iron-sulfur</keyword>
<dbReference type="NCBIfam" id="TIGR04105">
    <property type="entry name" value="FeFe_hydrog_B1"/>
    <property type="match status" value="1"/>
</dbReference>
<accession>A0A1H9ITY3</accession>
<dbReference type="eggNOG" id="COG4624">
    <property type="taxonomic scope" value="Bacteria"/>
</dbReference>
<reference evidence="8 9" key="1">
    <citation type="submission" date="2016-10" db="EMBL/GenBank/DDBJ databases">
        <authorList>
            <person name="de Groot N.N."/>
        </authorList>
    </citation>
    <scope>NUCLEOTIDE SEQUENCE [LARGE SCALE GENOMIC DNA]</scope>
    <source>
        <strain evidence="8 9">B25</strain>
    </source>
</reference>
<dbReference type="Gene3D" id="3.30.70.20">
    <property type="match status" value="2"/>
</dbReference>
<dbReference type="Pfam" id="PF02906">
    <property type="entry name" value="Fe_hyd_lg_C"/>
    <property type="match status" value="1"/>
</dbReference>
<dbReference type="Pfam" id="PF00037">
    <property type="entry name" value="Fer4"/>
    <property type="match status" value="2"/>
</dbReference>
<dbReference type="InterPro" id="IPR017900">
    <property type="entry name" value="4Fe4S_Fe_S_CS"/>
</dbReference>
<evidence type="ECO:0000256" key="1">
    <source>
        <dbReference type="ARBA" id="ARBA00022448"/>
    </source>
</evidence>
<evidence type="ECO:0000256" key="6">
    <source>
        <dbReference type="ARBA" id="ARBA00023014"/>
    </source>
</evidence>
<keyword evidence="4" id="KW-0249">Electron transport</keyword>
<dbReference type="PROSITE" id="PS51379">
    <property type="entry name" value="4FE4S_FER_2"/>
    <property type="match status" value="2"/>
</dbReference>
<keyword evidence="5" id="KW-0408">Iron</keyword>
<keyword evidence="3" id="KW-0479">Metal-binding</keyword>
<dbReference type="InterPro" id="IPR050294">
    <property type="entry name" value="RnfB_subfamily"/>
</dbReference>
<dbReference type="InterPro" id="IPR009016">
    <property type="entry name" value="Fe_hydrogenase"/>
</dbReference>
<dbReference type="InterPro" id="IPR017896">
    <property type="entry name" value="4Fe4S_Fe-S-bd"/>
</dbReference>
<organism evidence="8 9">
    <name type="scientific">Treponema bryantii</name>
    <dbReference type="NCBI Taxonomy" id="163"/>
    <lineage>
        <taxon>Bacteria</taxon>
        <taxon>Pseudomonadati</taxon>
        <taxon>Spirochaetota</taxon>
        <taxon>Spirochaetia</taxon>
        <taxon>Spirochaetales</taxon>
        <taxon>Treponemataceae</taxon>
        <taxon>Treponema</taxon>
    </lineage>
</organism>
<feature type="domain" description="4Fe-4S ferredoxin-type" evidence="7">
    <location>
        <begin position="239"/>
        <end position="268"/>
    </location>
</feature>
<dbReference type="PANTHER" id="PTHR42859">
    <property type="entry name" value="OXIDOREDUCTASE"/>
    <property type="match status" value="1"/>
</dbReference>
<sequence length="537" mass="58991">MIIILYGGLGIGTGRCGVSPLEGVAENAGGGWSEGKSFPFIWLFPLQINLYNRRMNINNNANNVKKELLVRIAKLQLDGELDSRKINKIPTEMRPAGTAPIGCCIYHDRELLRMRLLARMGISVENYNDLNDLDDYAREALSREKPTWPMITVLHEACNGCVKQNFMVTNACQGCFARPCMVNCPKKAIHIVHHAHIDADKCIHCGLCEQNCPYHAIIKITVPCEAACPVGAISKGEDGHEVIDFHKCIYCGKCMRECPFGAMMDKSQLVDVIKHIMNGRRVSVMYAPSIASQFKCSAGQLERGFEQLGFTTVYEVAAGADITADREAAEFTERMKRGDKLMTTSCCSAYVRAVHIHVPDLDPCVSETRSPMHYAAEIAKKDDSSCVTVFVGPCLAKRREGFDDDLVDYVITAEELGAFFEAKGIAVSKLEPVVKTEVPSASGRNFARTGGVAEAVKCRLTDPSILKLDVINGLDKEGMKKLKYYGEINAGRVEAKEEDGNLVEVMSCEGGCVAGPCVIQKVNLANVQLDKYVKEGK</sequence>
<evidence type="ECO:0000256" key="4">
    <source>
        <dbReference type="ARBA" id="ARBA00022982"/>
    </source>
</evidence>
<evidence type="ECO:0000313" key="9">
    <source>
        <dbReference type="Proteomes" id="UP000182360"/>
    </source>
</evidence>
<dbReference type="SUPFAM" id="SSF54862">
    <property type="entry name" value="4Fe-4S ferredoxins"/>
    <property type="match status" value="1"/>
</dbReference>
<keyword evidence="1" id="KW-0813">Transport</keyword>
<evidence type="ECO:0000259" key="7">
    <source>
        <dbReference type="PROSITE" id="PS51379"/>
    </source>
</evidence>
<dbReference type="AlphaFoldDB" id="A0A1H9ITY3"/>
<protein>
    <submittedName>
        <fullName evidence="8">[FeFe] hydrogenase, group B1/B3</fullName>
    </submittedName>
</protein>
<evidence type="ECO:0000256" key="3">
    <source>
        <dbReference type="ARBA" id="ARBA00022723"/>
    </source>
</evidence>
<keyword evidence="9" id="KW-1185">Reference proteome</keyword>
<dbReference type="SUPFAM" id="SSF53920">
    <property type="entry name" value="Fe-only hydrogenase"/>
    <property type="match status" value="1"/>
</dbReference>
<proteinExistence type="predicted"/>
<evidence type="ECO:0000256" key="5">
    <source>
        <dbReference type="ARBA" id="ARBA00023004"/>
    </source>
</evidence>
<evidence type="ECO:0000313" key="8">
    <source>
        <dbReference type="EMBL" id="SEQ78050.1"/>
    </source>
</evidence>
<dbReference type="eggNOG" id="COG1143">
    <property type="taxonomic scope" value="Bacteria"/>
</dbReference>
<dbReference type="InterPro" id="IPR004108">
    <property type="entry name" value="Fe_hydrogenase_lsu_C"/>
</dbReference>
<dbReference type="PANTHER" id="PTHR42859:SF10">
    <property type="entry name" value="DIMETHYLSULFOXIDE REDUCTASE CHAIN B"/>
    <property type="match status" value="1"/>
</dbReference>
<dbReference type="InterPro" id="IPR027631">
    <property type="entry name" value="Mono_FeFe_hydrog"/>
</dbReference>